<reference evidence="2" key="2">
    <citation type="journal article" date="2015" name="Data Brief">
        <title>Shoot transcriptome of the giant reed, Arundo donax.</title>
        <authorList>
            <person name="Barrero R.A."/>
            <person name="Guerrero F.D."/>
            <person name="Moolhuijzen P."/>
            <person name="Goolsby J.A."/>
            <person name="Tidwell J."/>
            <person name="Bellgard S.E."/>
            <person name="Bellgard M.I."/>
        </authorList>
    </citation>
    <scope>NUCLEOTIDE SEQUENCE</scope>
    <source>
        <tissue evidence="2">Shoot tissue taken approximately 20 cm above the soil surface</tissue>
    </source>
</reference>
<keyword evidence="1" id="KW-0472">Membrane</keyword>
<dbReference type="AlphaFoldDB" id="A0A0A9FDY6"/>
<accession>A0A0A9FDY6</accession>
<keyword evidence="1" id="KW-1133">Transmembrane helix</keyword>
<keyword evidence="1" id="KW-0812">Transmembrane</keyword>
<sequence length="167" mass="17757">MAFLVQHGTSRAIAAKAASAARERKTRHSLRAAAKNPSKLEHRHGQLAAFLLALAVCICVAKLLSVLSSRVSSDNGVHLVEGNLVSSDDTEGVGALSSWQTSISMDVTQGPSGSAPILPRADADPFRSSPKLGERNFSFSIPHFPCSDLSLHGCEWHQSVWTTLVAS</sequence>
<name>A0A0A9FDY6_ARUDO</name>
<organism evidence="2">
    <name type="scientific">Arundo donax</name>
    <name type="common">Giant reed</name>
    <name type="synonym">Donax arundinaceus</name>
    <dbReference type="NCBI Taxonomy" id="35708"/>
    <lineage>
        <taxon>Eukaryota</taxon>
        <taxon>Viridiplantae</taxon>
        <taxon>Streptophyta</taxon>
        <taxon>Embryophyta</taxon>
        <taxon>Tracheophyta</taxon>
        <taxon>Spermatophyta</taxon>
        <taxon>Magnoliopsida</taxon>
        <taxon>Liliopsida</taxon>
        <taxon>Poales</taxon>
        <taxon>Poaceae</taxon>
        <taxon>PACMAD clade</taxon>
        <taxon>Arundinoideae</taxon>
        <taxon>Arundineae</taxon>
        <taxon>Arundo</taxon>
    </lineage>
</organism>
<evidence type="ECO:0000256" key="1">
    <source>
        <dbReference type="SAM" id="Phobius"/>
    </source>
</evidence>
<proteinExistence type="predicted"/>
<dbReference type="EMBL" id="GBRH01189555">
    <property type="protein sequence ID" value="JAE08341.1"/>
    <property type="molecule type" value="Transcribed_RNA"/>
</dbReference>
<feature type="transmembrane region" description="Helical" evidence="1">
    <location>
        <begin position="47"/>
        <end position="67"/>
    </location>
</feature>
<protein>
    <submittedName>
        <fullName evidence="2">Uncharacterized protein</fullName>
    </submittedName>
</protein>
<reference evidence="2" key="1">
    <citation type="submission" date="2014-09" db="EMBL/GenBank/DDBJ databases">
        <authorList>
            <person name="Magalhaes I.L.F."/>
            <person name="Oliveira U."/>
            <person name="Santos F.R."/>
            <person name="Vidigal T.H.D.A."/>
            <person name="Brescovit A.D."/>
            <person name="Santos A.J."/>
        </authorList>
    </citation>
    <scope>NUCLEOTIDE SEQUENCE</scope>
    <source>
        <tissue evidence="2">Shoot tissue taken approximately 20 cm above the soil surface</tissue>
    </source>
</reference>
<evidence type="ECO:0000313" key="2">
    <source>
        <dbReference type="EMBL" id="JAE08341.1"/>
    </source>
</evidence>